<dbReference type="PROSITE" id="PS51892">
    <property type="entry name" value="SUBTILASE"/>
    <property type="match status" value="1"/>
</dbReference>
<dbReference type="Proteomes" id="UP000002429">
    <property type="component" value="Plasmid megaplasmid"/>
</dbReference>
<evidence type="ECO:0000313" key="10">
    <source>
        <dbReference type="Proteomes" id="UP000002429"/>
    </source>
</evidence>
<dbReference type="PRINTS" id="PR00723">
    <property type="entry name" value="SUBTILISIN"/>
</dbReference>
<dbReference type="InterPro" id="IPR036852">
    <property type="entry name" value="Peptidase_S8/S53_dom_sf"/>
</dbReference>
<dbReference type="InterPro" id="IPR021206">
    <property type="entry name" value="MprA_tail"/>
</dbReference>
<dbReference type="PANTHER" id="PTHR43806">
    <property type="entry name" value="PEPTIDASE S8"/>
    <property type="match status" value="1"/>
</dbReference>
<feature type="transmembrane region" description="Helical" evidence="7">
    <location>
        <begin position="529"/>
        <end position="546"/>
    </location>
</feature>
<name>Q1LB76_CUPMC</name>
<dbReference type="PANTHER" id="PTHR43806:SF11">
    <property type="entry name" value="CEREVISIN-RELATED"/>
    <property type="match status" value="1"/>
</dbReference>
<evidence type="ECO:0000256" key="3">
    <source>
        <dbReference type="ARBA" id="ARBA00022801"/>
    </source>
</evidence>
<evidence type="ECO:0000259" key="8">
    <source>
        <dbReference type="Pfam" id="PF00082"/>
    </source>
</evidence>
<dbReference type="KEGG" id="rme:Rmet_5741"/>
<feature type="compositionally biased region" description="Low complexity" evidence="6">
    <location>
        <begin position="490"/>
        <end position="500"/>
    </location>
</feature>
<keyword evidence="4 5" id="KW-0720">Serine protease</keyword>
<evidence type="ECO:0000313" key="9">
    <source>
        <dbReference type="EMBL" id="ABF12600.1"/>
    </source>
</evidence>
<dbReference type="InterPro" id="IPR050131">
    <property type="entry name" value="Peptidase_S8_subtilisin-like"/>
</dbReference>
<organism evidence="9 10">
    <name type="scientific">Cupriavidus metallidurans (strain ATCC 43123 / DSM 2839 / NBRC 102507 / CH34)</name>
    <name type="common">Ralstonia metallidurans</name>
    <dbReference type="NCBI Taxonomy" id="266264"/>
    <lineage>
        <taxon>Bacteria</taxon>
        <taxon>Pseudomonadati</taxon>
        <taxon>Pseudomonadota</taxon>
        <taxon>Betaproteobacteria</taxon>
        <taxon>Burkholderiales</taxon>
        <taxon>Burkholderiaceae</taxon>
        <taxon>Cupriavidus</taxon>
    </lineage>
</organism>
<dbReference type="eggNOG" id="COG1404">
    <property type="taxonomic scope" value="Bacteria"/>
</dbReference>
<protein>
    <submittedName>
        <fullName evidence="9">Serine protease, subtilase family</fullName>
    </submittedName>
</protein>
<feature type="compositionally biased region" description="Gly residues" evidence="6">
    <location>
        <begin position="506"/>
        <end position="524"/>
    </location>
</feature>
<dbReference type="MEROPS" id="S08.107"/>
<comment type="similarity">
    <text evidence="1 5">Belongs to the peptidase S8 family.</text>
</comment>
<evidence type="ECO:0000256" key="4">
    <source>
        <dbReference type="ARBA" id="ARBA00022825"/>
    </source>
</evidence>
<feature type="active site" description="Charge relay system" evidence="5">
    <location>
        <position position="232"/>
    </location>
</feature>
<feature type="active site" description="Charge relay system" evidence="5">
    <location>
        <position position="424"/>
    </location>
</feature>
<dbReference type="Pfam" id="PF00082">
    <property type="entry name" value="Peptidase_S8"/>
    <property type="match status" value="1"/>
</dbReference>
<dbReference type="PROSITE" id="PS00137">
    <property type="entry name" value="SUBTILASE_HIS"/>
    <property type="match status" value="1"/>
</dbReference>
<geneLocation type="plasmid" evidence="9 10">
    <name>megaplasmid</name>
</geneLocation>
<feature type="region of interest" description="Disordered" evidence="6">
    <location>
        <begin position="490"/>
        <end position="524"/>
    </location>
</feature>
<dbReference type="AlphaFoldDB" id="Q1LB76"/>
<sequence length="564" mass="56322">MPLTLSKACPRSLQLALMIVAGVALSGIAFPVAAGASVATYTGNYIVRWRDGSTTIDAAGDTARIRRVESSTGLGIALKRPMSGTMQLLAIQDGRGEGPEAVAKRLRNDPRVADAVPDRWLRLHDTVPNDPDFSYQLPYMGAPANSAGGVNLPRAWDRSRGASSVVVAVVDTGYLPHPDLAGRLVAGYDFITPTDVSQDGDGRDADPTDPGDYVPSGTTCPDGSGASNSTWHGTRVASVIGAITNNGQGIAGVDWNARIQPVRVSGRCGALLSDTIDGMRWAGGLSVPNVPPNPTPARVVNISLGGGTCSSFEQQAINDLNAAGVIVVAAAGNSSGAVESPADCTGVIAVTAHANDGENASYANVGPEVAISAPGGGCGNSRLSVSGGVATCASPAGMSYIATLSNSGAAGPTTYSVVGSQGTSFAAPIVSGVVSMMLAQNPALTPALVTTVLKATARPHPANTYCTTGDHVGDCGAGLLDADAALAAAPKASPATSTTQPPAPPTGGGGSSNGGGGTSSSNGGGGGAFAPWSAAALLMIGLAGFARRRCVWRAGRGVTQGRLQ</sequence>
<evidence type="ECO:0000256" key="7">
    <source>
        <dbReference type="SAM" id="Phobius"/>
    </source>
</evidence>
<gene>
    <name evidence="9" type="ordered locus">Rmet_5741</name>
</gene>
<evidence type="ECO:0000256" key="2">
    <source>
        <dbReference type="ARBA" id="ARBA00022670"/>
    </source>
</evidence>
<dbReference type="HOGENOM" id="CLU_011263_8_1_4"/>
<keyword evidence="7" id="KW-0812">Transmembrane</keyword>
<keyword evidence="10" id="KW-1185">Reference proteome</keyword>
<dbReference type="NCBIfam" id="TIGR03867">
    <property type="entry name" value="MprA_tail"/>
    <property type="match status" value="1"/>
</dbReference>
<dbReference type="InterPro" id="IPR022398">
    <property type="entry name" value="Peptidase_S8_His-AS"/>
</dbReference>
<dbReference type="PROSITE" id="PS00138">
    <property type="entry name" value="SUBTILASE_SER"/>
    <property type="match status" value="1"/>
</dbReference>
<dbReference type="GO" id="GO:0006508">
    <property type="term" value="P:proteolysis"/>
    <property type="evidence" value="ECO:0007669"/>
    <property type="project" value="UniProtKB-KW"/>
</dbReference>
<dbReference type="RefSeq" id="WP_011520142.1">
    <property type="nucleotide sequence ID" value="NC_007974.2"/>
</dbReference>
<proteinExistence type="inferred from homology"/>
<keyword evidence="7" id="KW-0472">Membrane</keyword>
<dbReference type="GO" id="GO:0004252">
    <property type="term" value="F:serine-type endopeptidase activity"/>
    <property type="evidence" value="ECO:0007669"/>
    <property type="project" value="UniProtKB-UniRule"/>
</dbReference>
<keyword evidence="2 5" id="KW-0645">Protease</keyword>
<feature type="active site" description="Charge relay system" evidence="5">
    <location>
        <position position="171"/>
    </location>
</feature>
<feature type="region of interest" description="Disordered" evidence="6">
    <location>
        <begin position="195"/>
        <end position="229"/>
    </location>
</feature>
<dbReference type="Gene3D" id="3.40.50.200">
    <property type="entry name" value="Peptidase S8/S53 domain"/>
    <property type="match status" value="1"/>
</dbReference>
<dbReference type="InterPro" id="IPR015500">
    <property type="entry name" value="Peptidase_S8_subtilisin-rel"/>
</dbReference>
<keyword evidence="7" id="KW-1133">Transmembrane helix</keyword>
<feature type="compositionally biased region" description="Polar residues" evidence="6">
    <location>
        <begin position="216"/>
        <end position="229"/>
    </location>
</feature>
<evidence type="ECO:0000256" key="6">
    <source>
        <dbReference type="SAM" id="MobiDB-lite"/>
    </source>
</evidence>
<evidence type="ECO:0000256" key="1">
    <source>
        <dbReference type="ARBA" id="ARBA00011073"/>
    </source>
</evidence>
<dbReference type="SUPFAM" id="SSF52743">
    <property type="entry name" value="Subtilisin-like"/>
    <property type="match status" value="1"/>
</dbReference>
<evidence type="ECO:0000256" key="5">
    <source>
        <dbReference type="PROSITE-ProRule" id="PRU01240"/>
    </source>
</evidence>
<keyword evidence="9" id="KW-0614">Plasmid</keyword>
<feature type="domain" description="Peptidase S8/S53" evidence="8">
    <location>
        <begin position="164"/>
        <end position="458"/>
    </location>
</feature>
<dbReference type="InterPro" id="IPR023828">
    <property type="entry name" value="Peptidase_S8_Ser-AS"/>
</dbReference>
<accession>Q1LB76</accession>
<dbReference type="EMBL" id="CP000353">
    <property type="protein sequence ID" value="ABF12600.1"/>
    <property type="molecule type" value="Genomic_DNA"/>
</dbReference>
<dbReference type="InterPro" id="IPR000209">
    <property type="entry name" value="Peptidase_S8/S53_dom"/>
</dbReference>
<reference evidence="10" key="1">
    <citation type="journal article" date="2010" name="PLoS ONE">
        <title>The complete genome sequence of Cupriavidus metallidurans strain CH34, a master survivalist in harsh and anthropogenic environments.</title>
        <authorList>
            <person name="Janssen P.J."/>
            <person name="Van Houdt R."/>
            <person name="Moors H."/>
            <person name="Monsieurs P."/>
            <person name="Morin N."/>
            <person name="Michaux A."/>
            <person name="Benotmane M.A."/>
            <person name="Leys N."/>
            <person name="Vallaeys T."/>
            <person name="Lapidus A."/>
            <person name="Monchy S."/>
            <person name="Medigue C."/>
            <person name="Taghavi S."/>
            <person name="McCorkle S."/>
            <person name="Dunn J."/>
            <person name="van der Lelie D."/>
            <person name="Mergeay M."/>
        </authorList>
    </citation>
    <scope>NUCLEOTIDE SEQUENCE [LARGE SCALE GENOMIC DNA]</scope>
    <source>
        <strain evidence="10">ATCC 43123 / DSM 2839 / NBRC 102507 / CH34</strain>
    </source>
</reference>
<keyword evidence="3 5" id="KW-0378">Hydrolase</keyword>